<sequence length="435" mass="49317">MSDTTTPAEKKKRVGRRLDDSAPASRQQELNRANGRKFRERQKQQLTALEMQVKEFHQLTDSLRTSLALVRKEKDDLKDMIHKLEHSNSLLVMQQQQQQQQQQQHSQLLLVGSSPCFNCAAEALKAQFFHDENVVLKAKLAAQTKEFESYFGQPQKMGDFEVMFDVVTPSPPAPAADISQVSLSFLDSNAVASAAVPQDPPSSVGSVLSDDWMDVFGFEHNTKTAEQMYGPLKVEFARYSLNLIPLMKGNHHVNIILDSLVAASRTNDPSKIRKLLTRSFAAKHKLVTSPGMQHPTQSIRRATIEILSTLQNFNTQHLDYMLSLISDKHRLEKMFREPCCIDEGIGRTQEALKAVPALSGAHQVIDEYAIIASQPYISPELFLELRQRIEKIERWCLPGSDDAKRVEDIFVTHRRENKALITKRLEESMRDLDLS</sequence>
<keyword evidence="4" id="KW-1185">Reference proteome</keyword>
<evidence type="ECO:0000259" key="2">
    <source>
        <dbReference type="PROSITE" id="PS50217"/>
    </source>
</evidence>
<accession>A0A507EY38</accession>
<gene>
    <name evidence="3" type="ORF">CcCBS67573_g07232</name>
</gene>
<protein>
    <recommendedName>
        <fullName evidence="2">BZIP domain-containing protein</fullName>
    </recommendedName>
</protein>
<comment type="caution">
    <text evidence="3">The sequence shown here is derived from an EMBL/GenBank/DDBJ whole genome shotgun (WGS) entry which is preliminary data.</text>
</comment>
<dbReference type="OrthoDB" id="2118103at2759"/>
<dbReference type="Gene3D" id="1.20.5.170">
    <property type="match status" value="1"/>
</dbReference>
<evidence type="ECO:0000313" key="4">
    <source>
        <dbReference type="Proteomes" id="UP000320333"/>
    </source>
</evidence>
<evidence type="ECO:0000313" key="3">
    <source>
        <dbReference type="EMBL" id="TPX68285.1"/>
    </source>
</evidence>
<dbReference type="PROSITE" id="PS50217">
    <property type="entry name" value="BZIP"/>
    <property type="match status" value="1"/>
</dbReference>
<dbReference type="InterPro" id="IPR004827">
    <property type="entry name" value="bZIP"/>
</dbReference>
<reference evidence="3 4" key="1">
    <citation type="journal article" date="2019" name="Sci. Rep.">
        <title>Comparative genomics of chytrid fungi reveal insights into the obligate biotrophic and pathogenic lifestyle of Synchytrium endobioticum.</title>
        <authorList>
            <person name="van de Vossenberg B.T.L.H."/>
            <person name="Warris S."/>
            <person name="Nguyen H.D.T."/>
            <person name="van Gent-Pelzer M.P.E."/>
            <person name="Joly D.L."/>
            <person name="van de Geest H.C."/>
            <person name="Bonants P.J.M."/>
            <person name="Smith D.S."/>
            <person name="Levesque C.A."/>
            <person name="van der Lee T.A.J."/>
        </authorList>
    </citation>
    <scope>NUCLEOTIDE SEQUENCE [LARGE SCALE GENOMIC DNA]</scope>
    <source>
        <strain evidence="3 4">CBS 675.73</strain>
    </source>
</reference>
<feature type="domain" description="BZIP" evidence="2">
    <location>
        <begin position="26"/>
        <end position="84"/>
    </location>
</feature>
<feature type="region of interest" description="Disordered" evidence="1">
    <location>
        <begin position="1"/>
        <end position="41"/>
    </location>
</feature>
<dbReference type="GO" id="GO:0003700">
    <property type="term" value="F:DNA-binding transcription factor activity"/>
    <property type="evidence" value="ECO:0007669"/>
    <property type="project" value="InterPro"/>
</dbReference>
<proteinExistence type="predicted"/>
<dbReference type="SUPFAM" id="SSF57959">
    <property type="entry name" value="Leucine zipper domain"/>
    <property type="match status" value="1"/>
</dbReference>
<name>A0A507EY38_9FUNG</name>
<dbReference type="AlphaFoldDB" id="A0A507EY38"/>
<dbReference type="InterPro" id="IPR046347">
    <property type="entry name" value="bZIP_sf"/>
</dbReference>
<evidence type="ECO:0000256" key="1">
    <source>
        <dbReference type="SAM" id="MobiDB-lite"/>
    </source>
</evidence>
<dbReference type="EMBL" id="QEAP01000362">
    <property type="protein sequence ID" value="TPX68285.1"/>
    <property type="molecule type" value="Genomic_DNA"/>
</dbReference>
<dbReference type="CDD" id="cd14688">
    <property type="entry name" value="bZIP_YAP"/>
    <property type="match status" value="1"/>
</dbReference>
<organism evidence="3 4">
    <name type="scientific">Chytriomyces confervae</name>
    <dbReference type="NCBI Taxonomy" id="246404"/>
    <lineage>
        <taxon>Eukaryota</taxon>
        <taxon>Fungi</taxon>
        <taxon>Fungi incertae sedis</taxon>
        <taxon>Chytridiomycota</taxon>
        <taxon>Chytridiomycota incertae sedis</taxon>
        <taxon>Chytridiomycetes</taxon>
        <taxon>Chytridiales</taxon>
        <taxon>Chytriomycetaceae</taxon>
        <taxon>Chytriomyces</taxon>
    </lineage>
</organism>
<dbReference type="Proteomes" id="UP000320333">
    <property type="component" value="Unassembled WGS sequence"/>
</dbReference>